<dbReference type="GO" id="GO:0016787">
    <property type="term" value="F:hydrolase activity"/>
    <property type="evidence" value="ECO:0007669"/>
    <property type="project" value="UniProtKB-UniRule"/>
</dbReference>
<organism evidence="6 7">
    <name type="scientific">Zoogloea ramigera</name>
    <dbReference type="NCBI Taxonomy" id="350"/>
    <lineage>
        <taxon>Bacteria</taxon>
        <taxon>Pseudomonadati</taxon>
        <taxon>Pseudomonadota</taxon>
        <taxon>Betaproteobacteria</taxon>
        <taxon>Rhodocyclales</taxon>
        <taxon>Zoogloeaceae</taxon>
        <taxon>Zoogloea</taxon>
    </lineage>
</organism>
<name>A0A4Y4CSF4_ZOORA</name>
<dbReference type="Gene3D" id="3.40.1090.10">
    <property type="entry name" value="Cytosolic phospholipase A2 catalytic domain"/>
    <property type="match status" value="2"/>
</dbReference>
<reference evidence="6 7" key="1">
    <citation type="submission" date="2019-06" db="EMBL/GenBank/DDBJ databases">
        <title>Whole genome shotgun sequence of Zoogloea ramigera NBRC 15342.</title>
        <authorList>
            <person name="Hosoyama A."/>
            <person name="Uohara A."/>
            <person name="Ohji S."/>
            <person name="Ichikawa N."/>
        </authorList>
    </citation>
    <scope>NUCLEOTIDE SEQUENCE [LARGE SCALE GENOMIC DNA]</scope>
    <source>
        <strain evidence="6 7">NBRC 15342</strain>
    </source>
</reference>
<sequence>MKRTPRIGIALGSGSARGWAHVGVLRALAREGIEPQIISGCSIGAFVGAVAAAGDLEKLGSWVETLGWQDVVGLMDMGLRGGLIKGDKLIGFFERNFVDRDFTALLHSFGCVATDLQSGHEVWLREGSVSAAVRASIALPGLLTPAWQDGRLLVDGALVNPVPVSLARAMGADIVIAVDLNSDVVGAAWRHSPRVEAPADTPASWHRKLLSRLGRNGAPAAADDTATEPEGLPSMLTVMQSSISIMSVRIARSRLAGEPADVLISPRLAQLGLMDYHRGAEAIAEGEAAVELALPSIRRALGR</sequence>
<dbReference type="Pfam" id="PF01734">
    <property type="entry name" value="Patatin"/>
    <property type="match status" value="1"/>
</dbReference>
<feature type="active site" description="Proton acceptor" evidence="4">
    <location>
        <position position="155"/>
    </location>
</feature>
<keyword evidence="3 4" id="KW-0443">Lipid metabolism</keyword>
<keyword evidence="2 4" id="KW-0442">Lipid degradation</keyword>
<evidence type="ECO:0000256" key="2">
    <source>
        <dbReference type="ARBA" id="ARBA00022963"/>
    </source>
</evidence>
<gene>
    <name evidence="6" type="ORF">ZRA01_19110</name>
</gene>
<dbReference type="GO" id="GO:0016042">
    <property type="term" value="P:lipid catabolic process"/>
    <property type="evidence" value="ECO:0007669"/>
    <property type="project" value="UniProtKB-UniRule"/>
</dbReference>
<evidence type="ECO:0000256" key="1">
    <source>
        <dbReference type="ARBA" id="ARBA00022801"/>
    </source>
</evidence>
<evidence type="ECO:0000313" key="6">
    <source>
        <dbReference type="EMBL" id="GEC95838.1"/>
    </source>
</evidence>
<dbReference type="AlphaFoldDB" id="A0A4Y4CSF4"/>
<keyword evidence="1 4" id="KW-0378">Hydrolase</keyword>
<evidence type="ECO:0000256" key="4">
    <source>
        <dbReference type="PROSITE-ProRule" id="PRU01161"/>
    </source>
</evidence>
<comment type="caution">
    <text evidence="4">Lacks conserved residue(s) required for the propagation of feature annotation.</text>
</comment>
<evidence type="ECO:0000259" key="5">
    <source>
        <dbReference type="PROSITE" id="PS51635"/>
    </source>
</evidence>
<evidence type="ECO:0000313" key="7">
    <source>
        <dbReference type="Proteomes" id="UP000318422"/>
    </source>
</evidence>
<accession>A0A4Y4CSF4</accession>
<dbReference type="PANTHER" id="PTHR14226:SF76">
    <property type="entry name" value="NTE FAMILY PROTEIN RSSA"/>
    <property type="match status" value="1"/>
</dbReference>
<dbReference type="PANTHER" id="PTHR14226">
    <property type="entry name" value="NEUROPATHY TARGET ESTERASE/SWISS CHEESE D.MELANOGASTER"/>
    <property type="match status" value="1"/>
</dbReference>
<keyword evidence="7" id="KW-1185">Reference proteome</keyword>
<feature type="domain" description="PNPLA" evidence="5">
    <location>
        <begin position="9"/>
        <end position="168"/>
    </location>
</feature>
<dbReference type="EMBL" id="BJNV01000029">
    <property type="protein sequence ID" value="GEC95838.1"/>
    <property type="molecule type" value="Genomic_DNA"/>
</dbReference>
<dbReference type="Proteomes" id="UP000318422">
    <property type="component" value="Unassembled WGS sequence"/>
</dbReference>
<feature type="short sequence motif" description="DGA/G" evidence="4">
    <location>
        <begin position="155"/>
        <end position="157"/>
    </location>
</feature>
<dbReference type="InterPro" id="IPR050301">
    <property type="entry name" value="NTE"/>
</dbReference>
<protein>
    <submittedName>
        <fullName evidence="6">Patatin</fullName>
    </submittedName>
</protein>
<feature type="active site" description="Nucleophile" evidence="4">
    <location>
        <position position="42"/>
    </location>
</feature>
<feature type="short sequence motif" description="GXSXG" evidence="4">
    <location>
        <begin position="40"/>
        <end position="44"/>
    </location>
</feature>
<evidence type="ECO:0000256" key="3">
    <source>
        <dbReference type="ARBA" id="ARBA00023098"/>
    </source>
</evidence>
<dbReference type="RefSeq" id="WP_141351587.1">
    <property type="nucleotide sequence ID" value="NZ_BJNV01000029.1"/>
</dbReference>
<dbReference type="InterPro" id="IPR016035">
    <property type="entry name" value="Acyl_Trfase/lysoPLipase"/>
</dbReference>
<dbReference type="SUPFAM" id="SSF52151">
    <property type="entry name" value="FabD/lysophospholipase-like"/>
    <property type="match status" value="1"/>
</dbReference>
<dbReference type="PROSITE" id="PS51635">
    <property type="entry name" value="PNPLA"/>
    <property type="match status" value="1"/>
</dbReference>
<dbReference type="OrthoDB" id="5290098at2"/>
<proteinExistence type="predicted"/>
<comment type="caution">
    <text evidence="6">The sequence shown here is derived from an EMBL/GenBank/DDBJ whole genome shotgun (WGS) entry which is preliminary data.</text>
</comment>
<dbReference type="InterPro" id="IPR002641">
    <property type="entry name" value="PNPLA_dom"/>
</dbReference>